<keyword evidence="3" id="KW-1185">Reference proteome</keyword>
<evidence type="ECO:0000313" key="3">
    <source>
        <dbReference type="Proteomes" id="UP000756530"/>
    </source>
</evidence>
<name>A0ABS6SYU4_9RHOB</name>
<reference evidence="2 3" key="1">
    <citation type="submission" date="2021-05" db="EMBL/GenBank/DDBJ databases">
        <title>Culturable bacteria isolated from Daya Bay.</title>
        <authorList>
            <person name="Zheng W."/>
            <person name="Yu S."/>
            <person name="Huang Y."/>
        </authorList>
    </citation>
    <scope>NUCLEOTIDE SEQUENCE [LARGE SCALE GENOMIC DNA]</scope>
    <source>
        <strain evidence="2 3">DP4N28-5</strain>
    </source>
</reference>
<dbReference type="Pfam" id="PF07700">
    <property type="entry name" value="HNOB"/>
    <property type="match status" value="1"/>
</dbReference>
<proteinExistence type="predicted"/>
<feature type="domain" description="Heme NO-binding" evidence="1">
    <location>
        <begin position="2"/>
        <end position="156"/>
    </location>
</feature>
<dbReference type="RefSeq" id="WP_218390947.1">
    <property type="nucleotide sequence ID" value="NZ_JAHUZE010000001.1"/>
</dbReference>
<protein>
    <submittedName>
        <fullName evidence="2">Heme NO-binding domain-containing protein</fullName>
    </submittedName>
</protein>
<dbReference type="InterPro" id="IPR011644">
    <property type="entry name" value="Heme_NO-bd"/>
</dbReference>
<dbReference type="Proteomes" id="UP000756530">
    <property type="component" value="Unassembled WGS sequence"/>
</dbReference>
<gene>
    <name evidence="2" type="ORF">KJP28_04095</name>
</gene>
<comment type="caution">
    <text evidence="2">The sequence shown here is derived from an EMBL/GenBank/DDBJ whole genome shotgun (WGS) entry which is preliminary data.</text>
</comment>
<evidence type="ECO:0000259" key="1">
    <source>
        <dbReference type="Pfam" id="PF07700"/>
    </source>
</evidence>
<evidence type="ECO:0000313" key="2">
    <source>
        <dbReference type="EMBL" id="MBV7378095.1"/>
    </source>
</evidence>
<dbReference type="EMBL" id="JAHUZE010000001">
    <property type="protein sequence ID" value="MBV7378095.1"/>
    <property type="molecule type" value="Genomic_DNA"/>
</dbReference>
<organism evidence="2 3">
    <name type="scientific">Maritimibacter dapengensis</name>
    <dbReference type="NCBI Taxonomy" id="2836868"/>
    <lineage>
        <taxon>Bacteria</taxon>
        <taxon>Pseudomonadati</taxon>
        <taxon>Pseudomonadota</taxon>
        <taxon>Alphaproteobacteria</taxon>
        <taxon>Rhodobacterales</taxon>
        <taxon>Roseobacteraceae</taxon>
        <taxon>Maritimibacter</taxon>
    </lineage>
</organism>
<sequence>MHGLICRSFEGFVRSAYGSGVWQRSMISLDAGIDGFEGMLHYHDDLAERLVTTCARELYKPRDVLLEDFGTFVVAGSGSGRLRRLLRFGGVDYEDFLHSLDDLAGRAALAVPDIGLPDLELVEADQSMYDLICRHPFRGVGFVIMGLLRALADDYGVLVLLEHLGPRDNGEALSILLLETDYAEDRGFDLSEAVGAVASKSA</sequence>
<accession>A0ABS6SYU4</accession>